<evidence type="ECO:0000313" key="2">
    <source>
        <dbReference type="EMBL" id="EMB29651.1"/>
    </source>
</evidence>
<feature type="transmembrane region" description="Helical" evidence="1">
    <location>
        <begin position="163"/>
        <end position="184"/>
    </location>
</feature>
<accession>M2B1Z3</accession>
<dbReference type="HOGENOM" id="CLU_1420884_0_0_12"/>
<sequence length="191" mass="22082">MIFLIIFLSVVFFLSLFLMIRGVKKYMISLDTCFLNMGLITTIIFIEILVGINSYYLDFVFIPIIVWVLGAFFLIYLVVCEHKTYSNVQEIIVHLSSTGRHEGLCDALLEGFIKFGTCMPPRGWYGSDEYLYQKAFLEFSNLDLTEESEQLIKFQKPIRKSRIIIKIWIAFFIAFVLQIIPVIVGSAMKNS</sequence>
<feature type="transmembrane region" description="Helical" evidence="1">
    <location>
        <begin position="59"/>
        <end position="79"/>
    </location>
</feature>
<feature type="transmembrane region" description="Helical" evidence="1">
    <location>
        <begin position="35"/>
        <end position="53"/>
    </location>
</feature>
<dbReference type="AlphaFoldDB" id="M2B1Z3"/>
<dbReference type="Proteomes" id="UP000011708">
    <property type="component" value="Chromosome"/>
</dbReference>
<reference evidence="2" key="1">
    <citation type="submission" date="2012-01" db="EMBL/GenBank/DDBJ databases">
        <title>The Genome Sequence of Treponema denticola H1-T.</title>
        <authorList>
            <consortium name="The Broad Institute Genome Sequencing Platform"/>
            <person name="Earl A."/>
            <person name="Ward D."/>
            <person name="Feldgarden M."/>
            <person name="Gevers D."/>
            <person name="Blanton J.M."/>
            <person name="Fenno C.J."/>
            <person name="Baranova O.V."/>
            <person name="Mathney J."/>
            <person name="Dewhirst F.E."/>
            <person name="Izard J."/>
            <person name="Young S.K."/>
            <person name="Zeng Q."/>
            <person name="Gargeya S."/>
            <person name="Fitzgerald M."/>
            <person name="Haas B."/>
            <person name="Abouelleil A."/>
            <person name="Alvarado L."/>
            <person name="Arachchi H.M."/>
            <person name="Berlin A."/>
            <person name="Chapman S.B."/>
            <person name="Gearin G."/>
            <person name="Goldberg J."/>
            <person name="Griggs A."/>
            <person name="Gujja S."/>
            <person name="Hansen M."/>
            <person name="Heiman D."/>
            <person name="Howarth C."/>
            <person name="Larimer J."/>
            <person name="Lui A."/>
            <person name="MacDonald P.J.P."/>
            <person name="McCowen C."/>
            <person name="Montmayeur A."/>
            <person name="Murphy C."/>
            <person name="Neiman D."/>
            <person name="Pearson M."/>
            <person name="Priest M."/>
            <person name="Roberts A."/>
            <person name="Saif S."/>
            <person name="Shea T."/>
            <person name="Sisk P."/>
            <person name="Stolte C."/>
            <person name="Sykes S."/>
            <person name="Wortman J."/>
            <person name="Nusbaum C."/>
            <person name="Birren B."/>
        </authorList>
    </citation>
    <scope>NUCLEOTIDE SEQUENCE [LARGE SCALE GENOMIC DNA]</scope>
    <source>
        <strain evidence="2">H1-T</strain>
    </source>
</reference>
<dbReference type="EMBL" id="AGDW01000019">
    <property type="protein sequence ID" value="EMB29651.1"/>
    <property type="molecule type" value="Genomic_DNA"/>
</dbReference>
<keyword evidence="1" id="KW-0812">Transmembrane</keyword>
<evidence type="ECO:0000256" key="1">
    <source>
        <dbReference type="SAM" id="Phobius"/>
    </source>
</evidence>
<comment type="caution">
    <text evidence="2">The sequence shown here is derived from an EMBL/GenBank/DDBJ whole genome shotgun (WGS) entry which is preliminary data.</text>
</comment>
<organism evidence="2">
    <name type="scientific">Treponema denticola H1-T</name>
    <dbReference type="NCBI Taxonomy" id="999431"/>
    <lineage>
        <taxon>Bacteria</taxon>
        <taxon>Pseudomonadati</taxon>
        <taxon>Spirochaetota</taxon>
        <taxon>Spirochaetia</taxon>
        <taxon>Spirochaetales</taxon>
        <taxon>Treponemataceae</taxon>
        <taxon>Treponema</taxon>
    </lineage>
</organism>
<proteinExistence type="predicted"/>
<protein>
    <submittedName>
        <fullName evidence="2">Uncharacterized protein</fullName>
    </submittedName>
</protein>
<name>M2B1Z3_TREDN</name>
<feature type="transmembrane region" description="Helical" evidence="1">
    <location>
        <begin position="6"/>
        <end position="23"/>
    </location>
</feature>
<keyword evidence="1" id="KW-0472">Membrane</keyword>
<keyword evidence="1" id="KW-1133">Transmembrane helix</keyword>
<gene>
    <name evidence="2" type="ORF">HMPREF9725_01678</name>
</gene>
<dbReference type="PATRIC" id="fig|999431.4.peg.1730"/>